<dbReference type="Proteomes" id="UP001500238">
    <property type="component" value="Unassembled WGS sequence"/>
</dbReference>
<accession>A0ABN1HY33</accession>
<organism evidence="3 4">
    <name type="scientific">Sphingomonas insulae</name>
    <dbReference type="NCBI Taxonomy" id="424800"/>
    <lineage>
        <taxon>Bacteria</taxon>
        <taxon>Pseudomonadati</taxon>
        <taxon>Pseudomonadota</taxon>
        <taxon>Alphaproteobacteria</taxon>
        <taxon>Sphingomonadales</taxon>
        <taxon>Sphingomonadaceae</taxon>
        <taxon>Sphingomonas</taxon>
    </lineage>
</organism>
<evidence type="ECO:0000256" key="1">
    <source>
        <dbReference type="SAM" id="Coils"/>
    </source>
</evidence>
<proteinExistence type="predicted"/>
<feature type="coiled-coil region" evidence="1">
    <location>
        <begin position="105"/>
        <end position="132"/>
    </location>
</feature>
<dbReference type="RefSeq" id="WP_166753135.1">
    <property type="nucleotide sequence ID" value="NZ_BAAAES010000009.1"/>
</dbReference>
<reference evidence="3 4" key="1">
    <citation type="journal article" date="2019" name="Int. J. Syst. Evol. Microbiol.">
        <title>The Global Catalogue of Microorganisms (GCM) 10K type strain sequencing project: providing services to taxonomists for standard genome sequencing and annotation.</title>
        <authorList>
            <consortium name="The Broad Institute Genomics Platform"/>
            <consortium name="The Broad Institute Genome Sequencing Center for Infectious Disease"/>
            <person name="Wu L."/>
            <person name="Ma J."/>
        </authorList>
    </citation>
    <scope>NUCLEOTIDE SEQUENCE [LARGE SCALE GENOMIC DNA]</scope>
    <source>
        <strain evidence="3 4">JCM 14603</strain>
    </source>
</reference>
<evidence type="ECO:0000313" key="3">
    <source>
        <dbReference type="EMBL" id="GAA0672702.1"/>
    </source>
</evidence>
<evidence type="ECO:0000256" key="2">
    <source>
        <dbReference type="SAM" id="Phobius"/>
    </source>
</evidence>
<keyword evidence="2" id="KW-1133">Transmembrane helix</keyword>
<sequence length="154" mass="16761">MIGLWRSIRNGREWLTLVVVAAIGAWLYVQRAEAIKQRDDAVHRAEIVCARSGVEWTAPDKGGRGAACARHVADLVKFRADVDRKTIDLFTKAMADAKARTVNDNQAARLAAEAARAAAERMETADAEAERRNLVGPDWLAAVNGVAGLRSPSR</sequence>
<evidence type="ECO:0000313" key="4">
    <source>
        <dbReference type="Proteomes" id="UP001500238"/>
    </source>
</evidence>
<protein>
    <recommendedName>
        <fullName evidence="5">DUF2570 domain-containing protein</fullName>
    </recommendedName>
</protein>
<keyword evidence="2" id="KW-0812">Transmembrane</keyword>
<gene>
    <name evidence="3" type="ORF">GCM10009102_25040</name>
</gene>
<keyword evidence="4" id="KW-1185">Reference proteome</keyword>
<evidence type="ECO:0008006" key="5">
    <source>
        <dbReference type="Google" id="ProtNLM"/>
    </source>
</evidence>
<dbReference type="EMBL" id="BAAAES010000009">
    <property type="protein sequence ID" value="GAA0672702.1"/>
    <property type="molecule type" value="Genomic_DNA"/>
</dbReference>
<keyword evidence="1" id="KW-0175">Coiled coil</keyword>
<keyword evidence="2" id="KW-0472">Membrane</keyword>
<feature type="transmembrane region" description="Helical" evidence="2">
    <location>
        <begin position="12"/>
        <end position="29"/>
    </location>
</feature>
<comment type="caution">
    <text evidence="3">The sequence shown here is derived from an EMBL/GenBank/DDBJ whole genome shotgun (WGS) entry which is preliminary data.</text>
</comment>
<name>A0ABN1HY33_9SPHN</name>